<dbReference type="EMBL" id="CP065728">
    <property type="protein sequence ID" value="QPT45213.1"/>
    <property type="molecule type" value="Genomic_DNA"/>
</dbReference>
<dbReference type="Proteomes" id="UP000594834">
    <property type="component" value="Chromosome"/>
</dbReference>
<name>A0A7T3C2V1_MORNO</name>
<keyword evidence="3" id="KW-1185">Reference proteome</keyword>
<dbReference type="PROSITE" id="PS50943">
    <property type="entry name" value="HTH_CROC1"/>
    <property type="match status" value="1"/>
</dbReference>
<dbReference type="RefSeq" id="WP_082995448.1">
    <property type="nucleotide sequence ID" value="NZ_CP065728.1"/>
</dbReference>
<evidence type="ECO:0000259" key="1">
    <source>
        <dbReference type="PROSITE" id="PS50943"/>
    </source>
</evidence>
<dbReference type="Gene3D" id="1.10.260.40">
    <property type="entry name" value="lambda repressor-like DNA-binding domains"/>
    <property type="match status" value="1"/>
</dbReference>
<gene>
    <name evidence="2" type="ORF">I6G26_04235</name>
</gene>
<evidence type="ECO:0000313" key="2">
    <source>
        <dbReference type="EMBL" id="QPT45213.1"/>
    </source>
</evidence>
<evidence type="ECO:0000313" key="3">
    <source>
        <dbReference type="Proteomes" id="UP000594834"/>
    </source>
</evidence>
<feature type="domain" description="HTH cro/C1-type" evidence="1">
    <location>
        <begin position="16"/>
        <end position="64"/>
    </location>
</feature>
<reference evidence="2 3" key="1">
    <citation type="submission" date="2020-12" db="EMBL/GenBank/DDBJ databases">
        <title>FDA dAtabase for Regulatory Grade micrObial Sequences (FDA-ARGOS): Supporting development and validation of Infectious Disease Dx tests.</title>
        <authorList>
            <person name="Sproer C."/>
            <person name="Gronow S."/>
            <person name="Severitt S."/>
            <person name="Schroder I."/>
            <person name="Tallon L."/>
            <person name="Sadzewicz L."/>
            <person name="Zhao X."/>
            <person name="Boylan J."/>
            <person name="Ott S."/>
            <person name="Bowen H."/>
            <person name="Vavikolanu K."/>
            <person name="Mehta A."/>
            <person name="Aluvathingal J."/>
            <person name="Nadendla S."/>
            <person name="Lowell S."/>
            <person name="Myers T."/>
            <person name="Yan Y."/>
            <person name="Sichtig H."/>
        </authorList>
    </citation>
    <scope>NUCLEOTIDE SEQUENCE [LARGE SCALE GENOMIC DNA]</scope>
    <source>
        <strain evidence="2 3">FDAARGOS_869</strain>
    </source>
</reference>
<protein>
    <submittedName>
        <fullName evidence="2">Helix-turn-helix transcriptional regulator</fullName>
    </submittedName>
</protein>
<dbReference type="SUPFAM" id="SSF47413">
    <property type="entry name" value="lambda repressor-like DNA-binding domains"/>
    <property type="match status" value="1"/>
</dbReference>
<organism evidence="2 3">
    <name type="scientific">Moraxella nonliquefaciens</name>
    <dbReference type="NCBI Taxonomy" id="478"/>
    <lineage>
        <taxon>Bacteria</taxon>
        <taxon>Pseudomonadati</taxon>
        <taxon>Pseudomonadota</taxon>
        <taxon>Gammaproteobacteria</taxon>
        <taxon>Moraxellales</taxon>
        <taxon>Moraxellaceae</taxon>
        <taxon>Moraxella</taxon>
    </lineage>
</organism>
<dbReference type="InterPro" id="IPR001387">
    <property type="entry name" value="Cro/C1-type_HTH"/>
</dbReference>
<accession>A0A7T3C2V1</accession>
<sequence>MISQLFDNATKKAGNQTALAEILGLTQQRLSAFKNYKTGDKRKPNDETIIRLAEYMGLDKADTLYQAKLELEPENAHLWEFLNGVPGGN</sequence>
<dbReference type="InterPro" id="IPR010982">
    <property type="entry name" value="Lambda_DNA-bd_dom_sf"/>
</dbReference>
<dbReference type="Pfam" id="PF01381">
    <property type="entry name" value="HTH_3"/>
    <property type="match status" value="1"/>
</dbReference>
<proteinExistence type="predicted"/>